<organism evidence="2 3">
    <name type="scientific">Pochonia chlamydosporia 170</name>
    <dbReference type="NCBI Taxonomy" id="1380566"/>
    <lineage>
        <taxon>Eukaryota</taxon>
        <taxon>Fungi</taxon>
        <taxon>Dikarya</taxon>
        <taxon>Ascomycota</taxon>
        <taxon>Pezizomycotina</taxon>
        <taxon>Sordariomycetes</taxon>
        <taxon>Hypocreomycetidae</taxon>
        <taxon>Hypocreales</taxon>
        <taxon>Clavicipitaceae</taxon>
        <taxon>Pochonia</taxon>
    </lineage>
</organism>
<feature type="signal peptide" evidence="1">
    <location>
        <begin position="1"/>
        <end position="34"/>
    </location>
</feature>
<gene>
    <name evidence="2" type="ORF">VFPPC_02120</name>
</gene>
<dbReference type="Proteomes" id="UP000078397">
    <property type="component" value="Unassembled WGS sequence"/>
</dbReference>
<dbReference type="EMBL" id="LSBJ02000001">
    <property type="protein sequence ID" value="OAQ61104.2"/>
    <property type="molecule type" value="Genomic_DNA"/>
</dbReference>
<keyword evidence="3" id="KW-1185">Reference proteome</keyword>
<dbReference type="Gene3D" id="3.40.50.1580">
    <property type="entry name" value="Nucleoside phosphorylase domain"/>
    <property type="match status" value="1"/>
</dbReference>
<dbReference type="KEGG" id="pchm:VFPPC_02120"/>
<evidence type="ECO:0000313" key="3">
    <source>
        <dbReference type="Proteomes" id="UP000078397"/>
    </source>
</evidence>
<name>A0A179F6M4_METCM</name>
<dbReference type="RefSeq" id="XP_018138913.2">
    <property type="nucleotide sequence ID" value="XM_018281826.2"/>
</dbReference>
<reference evidence="2 3" key="1">
    <citation type="journal article" date="2016" name="PLoS Pathog.">
        <title>Biosynthesis of antibiotic leucinostatins in bio-control fungus Purpureocillium lilacinum and their inhibition on phytophthora revealed by genome mining.</title>
        <authorList>
            <person name="Wang G."/>
            <person name="Liu Z."/>
            <person name="Lin R."/>
            <person name="Li E."/>
            <person name="Mao Z."/>
            <person name="Ling J."/>
            <person name="Yang Y."/>
            <person name="Yin W.B."/>
            <person name="Xie B."/>
        </authorList>
    </citation>
    <scope>NUCLEOTIDE SEQUENCE [LARGE SCALE GENOMIC DNA]</scope>
    <source>
        <strain evidence="2">170</strain>
    </source>
</reference>
<dbReference type="SUPFAM" id="SSF53167">
    <property type="entry name" value="Purine and uridine phosphorylases"/>
    <property type="match status" value="1"/>
</dbReference>
<evidence type="ECO:0000256" key="1">
    <source>
        <dbReference type="SAM" id="SignalP"/>
    </source>
</evidence>
<dbReference type="GO" id="GO:0003824">
    <property type="term" value="F:catalytic activity"/>
    <property type="evidence" value="ECO:0007669"/>
    <property type="project" value="InterPro"/>
</dbReference>
<dbReference type="AlphaFoldDB" id="A0A179F6M4"/>
<dbReference type="GO" id="GO:0009116">
    <property type="term" value="P:nucleoside metabolic process"/>
    <property type="evidence" value="ECO:0007669"/>
    <property type="project" value="InterPro"/>
</dbReference>
<dbReference type="STRING" id="1380566.A0A179F6M4"/>
<accession>A0A179F6M4</accession>
<protein>
    <submittedName>
        <fullName evidence="2">Phosphorylase superfamily domain-containing protein</fullName>
    </submittedName>
</protein>
<sequence length="144" mass="15418">MPGAGNLNSANTAATLRLGFVGIRLALVVGVCAGAPYTPEKNPKEVILGDVIISTGVVQTDFGREYSDQIIIKDTLEDNLERLNVETRSFLQKLSGIRPGILTSCGYSSKKGTKPMATLAQNRTLYTNQSTGINIMRPSNLMSA</sequence>
<dbReference type="OrthoDB" id="1658288at2759"/>
<evidence type="ECO:0000313" key="2">
    <source>
        <dbReference type="EMBL" id="OAQ61104.2"/>
    </source>
</evidence>
<dbReference type="GeneID" id="28845820"/>
<comment type="caution">
    <text evidence="2">The sequence shown here is derived from an EMBL/GenBank/DDBJ whole genome shotgun (WGS) entry which is preliminary data.</text>
</comment>
<feature type="chain" id="PRO_5012746106" evidence="1">
    <location>
        <begin position="35"/>
        <end position="144"/>
    </location>
</feature>
<proteinExistence type="predicted"/>
<keyword evidence="1" id="KW-0732">Signal</keyword>
<dbReference type="InterPro" id="IPR035994">
    <property type="entry name" value="Nucleoside_phosphorylase_sf"/>
</dbReference>